<keyword evidence="3" id="KW-1185">Reference proteome</keyword>
<evidence type="ECO:0000313" key="3">
    <source>
        <dbReference type="Proteomes" id="UP000199086"/>
    </source>
</evidence>
<name>A0A1G6GFK8_9ACTN</name>
<dbReference type="SUPFAM" id="SSF53448">
    <property type="entry name" value="Nucleotide-diphospho-sugar transferases"/>
    <property type="match status" value="1"/>
</dbReference>
<protein>
    <submittedName>
        <fullName evidence="2">Glycosyl transferase family 2</fullName>
    </submittedName>
</protein>
<dbReference type="GO" id="GO:0016740">
    <property type="term" value="F:transferase activity"/>
    <property type="evidence" value="ECO:0007669"/>
    <property type="project" value="UniProtKB-KW"/>
</dbReference>
<dbReference type="InterPro" id="IPR001173">
    <property type="entry name" value="Glyco_trans_2-like"/>
</dbReference>
<dbReference type="Proteomes" id="UP000199086">
    <property type="component" value="Unassembled WGS sequence"/>
</dbReference>
<sequence length="267" mass="29714">MTPRYSLLHATYRRGESPVEVKDAWLSAAADPAAIEHIFALDADDSRTLAWVEGHRQVVSPPTGEVTAVRNWNAAAAAATGDVLVVIADDLYPPPHWDVRLAGIIGPRLDPVRVPFAVKALDVTSAQNPATDTLMRHPIVSRAFYEKFGLFSPRFTGVYCDNDITRRALWGAVVLDGRSGLVLEHRHATTTHRRTESTSRINEARAWAEGLATYEDAWTLRQRAAPVRLVRTDAVPLTPMVLRLARLWFATLAALEYARSALWRHPR</sequence>
<dbReference type="InterPro" id="IPR029044">
    <property type="entry name" value="Nucleotide-diphossugar_trans"/>
</dbReference>
<evidence type="ECO:0000259" key="1">
    <source>
        <dbReference type="Pfam" id="PF00535"/>
    </source>
</evidence>
<accession>A0A1G6GFK8</accession>
<feature type="domain" description="Glycosyltransferase 2-like" evidence="1">
    <location>
        <begin position="21"/>
        <end position="101"/>
    </location>
</feature>
<dbReference type="EMBL" id="FMYF01000002">
    <property type="protein sequence ID" value="SDB80679.1"/>
    <property type="molecule type" value="Genomic_DNA"/>
</dbReference>
<dbReference type="Pfam" id="PF00535">
    <property type="entry name" value="Glycos_transf_2"/>
    <property type="match status" value="1"/>
</dbReference>
<reference evidence="2 3" key="1">
    <citation type="submission" date="2016-06" db="EMBL/GenBank/DDBJ databases">
        <authorList>
            <person name="Olsen C.W."/>
            <person name="Carey S."/>
            <person name="Hinshaw L."/>
            <person name="Karasin A.I."/>
        </authorList>
    </citation>
    <scope>NUCLEOTIDE SEQUENCE [LARGE SCALE GENOMIC DNA]</scope>
    <source>
        <strain evidence="2 3">LZ-22</strain>
    </source>
</reference>
<organism evidence="2 3">
    <name type="scientific">Raineyella antarctica</name>
    <dbReference type="NCBI Taxonomy" id="1577474"/>
    <lineage>
        <taxon>Bacteria</taxon>
        <taxon>Bacillati</taxon>
        <taxon>Actinomycetota</taxon>
        <taxon>Actinomycetes</taxon>
        <taxon>Propionibacteriales</taxon>
        <taxon>Propionibacteriaceae</taxon>
        <taxon>Raineyella</taxon>
    </lineage>
</organism>
<evidence type="ECO:0000313" key="2">
    <source>
        <dbReference type="EMBL" id="SDB80679.1"/>
    </source>
</evidence>
<dbReference type="Gene3D" id="3.90.550.10">
    <property type="entry name" value="Spore Coat Polysaccharide Biosynthesis Protein SpsA, Chain A"/>
    <property type="match status" value="1"/>
</dbReference>
<dbReference type="RefSeq" id="WP_139283147.1">
    <property type="nucleotide sequence ID" value="NZ_FMYF01000002.1"/>
</dbReference>
<keyword evidence="2" id="KW-0808">Transferase</keyword>
<proteinExistence type="predicted"/>
<gene>
    <name evidence="2" type="ORF">GA0111570_102471</name>
</gene>
<dbReference type="AlphaFoldDB" id="A0A1G6GFK8"/>
<dbReference type="STRING" id="1577474.GA0111570_102471"/>